<dbReference type="EMBL" id="PKFO01000001">
    <property type="protein sequence ID" value="PVH18920.1"/>
    <property type="molecule type" value="Genomic_DNA"/>
</dbReference>
<evidence type="ECO:0000256" key="1">
    <source>
        <dbReference type="SAM" id="MobiDB-lite"/>
    </source>
</evidence>
<feature type="compositionally biased region" description="Basic and acidic residues" evidence="1">
    <location>
        <begin position="214"/>
        <end position="233"/>
    </location>
</feature>
<dbReference type="OrthoDB" id="4087931at2759"/>
<accession>A0A2V1ALH5</accession>
<comment type="caution">
    <text evidence="2">The sequence shown here is derived from an EMBL/GenBank/DDBJ whole genome shotgun (WGS) entry which is preliminary data.</text>
</comment>
<reference evidence="2 3" key="1">
    <citation type="submission" date="2017-12" db="EMBL/GenBank/DDBJ databases">
        <title>Genome Sequence of a Multidrug-Resistant Candida haemulonii Isolate from a Patient with Chronic Leg Ulcers in Israel.</title>
        <authorList>
            <person name="Chow N.A."/>
            <person name="Gade L."/>
            <person name="Batra D."/>
            <person name="Rowe L.A."/>
            <person name="Ben-Ami R."/>
            <person name="Loparev V.N."/>
            <person name="Litvintseva A.P."/>
        </authorList>
    </citation>
    <scope>NUCLEOTIDE SEQUENCE [LARGE SCALE GENOMIC DNA]</scope>
    <source>
        <strain evidence="2 3">B11899</strain>
    </source>
</reference>
<feature type="region of interest" description="Disordered" evidence="1">
    <location>
        <begin position="1"/>
        <end position="193"/>
    </location>
</feature>
<feature type="compositionally biased region" description="Polar residues" evidence="1">
    <location>
        <begin position="241"/>
        <end position="271"/>
    </location>
</feature>
<dbReference type="VEuPathDB" id="FungiDB:CXQ85_001212"/>
<sequence>MSDRHPQVFSSPNVERKSSWAQSDSNGSLSSKMGDFYLHTPTVNQNASFPQTPYIQPPQTPGFHSPASFHTPAFSGVQSTPVSAGAFAPAGFENGHANPGPPDRLPRELRYSPGGDNQLDMSGGLNIAFEGFSTHGPGHGGHEHSTSVDTIPEEDLPKMHDHHDSSSQLGQHDQFSGGLSPGTRTHGNPAYHGYYQPETFVKQEGYSPKTFGHVKPEDFSPEKFGQLKHDDFSPKPFVQLKNENYSPSLSQGQSHQTSPFTHKASHSTVASGNEPITIEDLLKEEPFGALEKPASFSCIDDGDDDSLSSFFDFEDDTPTKKTPPSTKPRASKSASTPTKPPRHKIPTFSAVASDNSTSKQVRKCKSFSNSQKFSSQNAAGPAFSLEECSNEFHVTEGNYSFQDETDRLSMQLGPGLAPKKNASRTANGQSRPVLKKSKTTSNLCSPRSGCRSPKVLKNMESGLVSFQVKLKNSK</sequence>
<evidence type="ECO:0000313" key="3">
    <source>
        <dbReference type="Proteomes" id="UP000244309"/>
    </source>
</evidence>
<protein>
    <submittedName>
        <fullName evidence="2">Uncharacterized protein</fullName>
    </submittedName>
</protein>
<feature type="compositionally biased region" description="Polar residues" evidence="1">
    <location>
        <begin position="8"/>
        <end position="31"/>
    </location>
</feature>
<feature type="compositionally biased region" description="Polar residues" evidence="1">
    <location>
        <begin position="350"/>
        <end position="359"/>
    </location>
</feature>
<feature type="compositionally biased region" description="Low complexity" evidence="1">
    <location>
        <begin position="366"/>
        <end position="379"/>
    </location>
</feature>
<keyword evidence="3" id="KW-1185">Reference proteome</keyword>
<evidence type="ECO:0000313" key="2">
    <source>
        <dbReference type="EMBL" id="PVH18920.1"/>
    </source>
</evidence>
<dbReference type="RefSeq" id="XP_025339860.1">
    <property type="nucleotide sequence ID" value="XM_025484929.1"/>
</dbReference>
<feature type="region of interest" description="Disordered" evidence="1">
    <location>
        <begin position="309"/>
        <end position="380"/>
    </location>
</feature>
<feature type="compositionally biased region" description="Low complexity" evidence="1">
    <location>
        <begin position="320"/>
        <end position="336"/>
    </location>
</feature>
<feature type="compositionally biased region" description="Basic and acidic residues" evidence="1">
    <location>
        <begin position="155"/>
        <end position="165"/>
    </location>
</feature>
<proteinExistence type="predicted"/>
<gene>
    <name evidence="2" type="ORF">CXQ85_001212</name>
</gene>
<dbReference type="GeneID" id="37006543"/>
<feature type="region of interest" description="Disordered" evidence="1">
    <location>
        <begin position="207"/>
        <end position="272"/>
    </location>
</feature>
<feature type="region of interest" description="Disordered" evidence="1">
    <location>
        <begin position="410"/>
        <end position="451"/>
    </location>
</feature>
<name>A0A2V1ALH5_9ASCO</name>
<dbReference type="AlphaFoldDB" id="A0A2V1ALH5"/>
<dbReference type="Proteomes" id="UP000244309">
    <property type="component" value="Unassembled WGS sequence"/>
</dbReference>
<organism evidence="2 3">
    <name type="scientific">Candidozyma haemuli</name>
    <dbReference type="NCBI Taxonomy" id="45357"/>
    <lineage>
        <taxon>Eukaryota</taxon>
        <taxon>Fungi</taxon>
        <taxon>Dikarya</taxon>
        <taxon>Ascomycota</taxon>
        <taxon>Saccharomycotina</taxon>
        <taxon>Pichiomycetes</taxon>
        <taxon>Metschnikowiaceae</taxon>
        <taxon>Candidozyma</taxon>
    </lineage>
</organism>